<dbReference type="InterPro" id="IPR050334">
    <property type="entry name" value="Molybdenum_import_ModC"/>
</dbReference>
<keyword evidence="5" id="KW-1185">Reference proteome</keyword>
<dbReference type="InterPro" id="IPR027417">
    <property type="entry name" value="P-loop_NTPase"/>
</dbReference>
<evidence type="ECO:0000313" key="5">
    <source>
        <dbReference type="Proteomes" id="UP000319852"/>
    </source>
</evidence>
<protein>
    <submittedName>
        <fullName evidence="4">Thiamine import ATP-binding protein ThiQ</fullName>
        <ecNumber evidence="4">3.6.3.-</ecNumber>
    </submittedName>
</protein>
<dbReference type="PROSITE" id="PS50893">
    <property type="entry name" value="ABC_TRANSPORTER_2"/>
    <property type="match status" value="1"/>
</dbReference>
<keyword evidence="4" id="KW-0378">Hydrolase</keyword>
<dbReference type="Gene3D" id="3.40.50.300">
    <property type="entry name" value="P-loop containing nucleotide triphosphate hydrolases"/>
    <property type="match status" value="1"/>
</dbReference>
<reference evidence="4 5" key="1">
    <citation type="submission" date="2019-02" db="EMBL/GenBank/DDBJ databases">
        <title>Deep-cultivation of Planctomycetes and their phenomic and genomic characterization uncovers novel biology.</title>
        <authorList>
            <person name="Wiegand S."/>
            <person name="Jogler M."/>
            <person name="Boedeker C."/>
            <person name="Pinto D."/>
            <person name="Vollmers J."/>
            <person name="Rivas-Marin E."/>
            <person name="Kohn T."/>
            <person name="Peeters S.H."/>
            <person name="Heuer A."/>
            <person name="Rast P."/>
            <person name="Oberbeckmann S."/>
            <person name="Bunk B."/>
            <person name="Jeske O."/>
            <person name="Meyerdierks A."/>
            <person name="Storesund J.E."/>
            <person name="Kallscheuer N."/>
            <person name="Luecker S."/>
            <person name="Lage O.M."/>
            <person name="Pohl T."/>
            <person name="Merkel B.J."/>
            <person name="Hornburger P."/>
            <person name="Mueller R.-W."/>
            <person name="Bruemmer F."/>
            <person name="Labrenz M."/>
            <person name="Spormann A.M."/>
            <person name="Op den Camp H."/>
            <person name="Overmann J."/>
            <person name="Amann R."/>
            <person name="Jetten M.S.M."/>
            <person name="Mascher T."/>
            <person name="Medema M.H."/>
            <person name="Devos D.P."/>
            <person name="Kaster A.-K."/>
            <person name="Ovreas L."/>
            <person name="Rohde M."/>
            <person name="Galperin M.Y."/>
            <person name="Jogler C."/>
        </authorList>
    </citation>
    <scope>NUCLEOTIDE SEQUENCE [LARGE SCALE GENOMIC DNA]</scope>
    <source>
        <strain evidence="4 5">HG15A2</strain>
    </source>
</reference>
<dbReference type="InterPro" id="IPR017871">
    <property type="entry name" value="ABC_transporter-like_CS"/>
</dbReference>
<accession>A0A517MPN2</accession>
<dbReference type="PANTHER" id="PTHR43514:SF1">
    <property type="entry name" value="SULFATE_THIOSULFATE IMPORT ATP-BINDING PROTEIN CYSA"/>
    <property type="match status" value="1"/>
</dbReference>
<evidence type="ECO:0000313" key="4">
    <source>
        <dbReference type="EMBL" id="QDS96843.1"/>
    </source>
</evidence>
<dbReference type="KEGG" id="amob:HG15A2_01010"/>
<dbReference type="Proteomes" id="UP000319852">
    <property type="component" value="Chromosome"/>
</dbReference>
<dbReference type="Pfam" id="PF00005">
    <property type="entry name" value="ABC_tran"/>
    <property type="match status" value="1"/>
</dbReference>
<dbReference type="SMART" id="SM00382">
    <property type="entry name" value="AAA"/>
    <property type="match status" value="1"/>
</dbReference>
<dbReference type="RefSeq" id="WP_145056769.1">
    <property type="nucleotide sequence ID" value="NZ_CP036263.1"/>
</dbReference>
<evidence type="ECO:0000256" key="2">
    <source>
        <dbReference type="ARBA" id="ARBA00022840"/>
    </source>
</evidence>
<dbReference type="InterPro" id="IPR003593">
    <property type="entry name" value="AAA+_ATPase"/>
</dbReference>
<evidence type="ECO:0000259" key="3">
    <source>
        <dbReference type="PROSITE" id="PS50893"/>
    </source>
</evidence>
<keyword evidence="2 4" id="KW-0067">ATP-binding</keyword>
<name>A0A517MPN2_9BACT</name>
<evidence type="ECO:0000256" key="1">
    <source>
        <dbReference type="ARBA" id="ARBA00022741"/>
    </source>
</evidence>
<organism evidence="4 5">
    <name type="scientific">Adhaeretor mobilis</name>
    <dbReference type="NCBI Taxonomy" id="1930276"/>
    <lineage>
        <taxon>Bacteria</taxon>
        <taxon>Pseudomonadati</taxon>
        <taxon>Planctomycetota</taxon>
        <taxon>Planctomycetia</taxon>
        <taxon>Pirellulales</taxon>
        <taxon>Lacipirellulaceae</taxon>
        <taxon>Adhaeretor</taxon>
    </lineage>
</organism>
<dbReference type="GO" id="GO:0016887">
    <property type="term" value="F:ATP hydrolysis activity"/>
    <property type="evidence" value="ECO:0007669"/>
    <property type="project" value="InterPro"/>
</dbReference>
<feature type="domain" description="ABC transporter" evidence="3">
    <location>
        <begin position="2"/>
        <end position="196"/>
    </location>
</feature>
<proteinExistence type="predicted"/>
<gene>
    <name evidence="4" type="primary">thiQ</name>
    <name evidence="4" type="ORF">HG15A2_01010</name>
</gene>
<dbReference type="EMBL" id="CP036263">
    <property type="protein sequence ID" value="QDS96843.1"/>
    <property type="molecule type" value="Genomic_DNA"/>
</dbReference>
<dbReference type="EC" id="3.6.3.-" evidence="4"/>
<dbReference type="PROSITE" id="PS00211">
    <property type="entry name" value="ABC_TRANSPORTER_1"/>
    <property type="match status" value="1"/>
</dbReference>
<dbReference type="InterPro" id="IPR003439">
    <property type="entry name" value="ABC_transporter-like_ATP-bd"/>
</dbReference>
<dbReference type="SUPFAM" id="SSF52540">
    <property type="entry name" value="P-loop containing nucleoside triphosphate hydrolases"/>
    <property type="match status" value="1"/>
</dbReference>
<dbReference type="GO" id="GO:0005524">
    <property type="term" value="F:ATP binding"/>
    <property type="evidence" value="ECO:0007669"/>
    <property type="project" value="UniProtKB-KW"/>
</dbReference>
<dbReference type="PANTHER" id="PTHR43514">
    <property type="entry name" value="ABC TRANSPORTER I FAMILY MEMBER 10"/>
    <property type="match status" value="1"/>
</dbReference>
<keyword evidence="1" id="KW-0547">Nucleotide-binding</keyword>
<dbReference type="OrthoDB" id="9784332at2"/>
<dbReference type="AlphaFoldDB" id="A0A517MPN2"/>
<sequence>MIHLEQFQVIRDGKSICEVQHLDIAAGERIAILGVNGAGKTTLLRALAGLESGYRGQLRIECPLASRTYVHQQPLLFRGTVRSNVAYGLKSMSAFHWLGKLGLAELAERDANTLSGGERRRVALARALATGPKLLLLDEPLAELDEMAAGLVSETLHDLADTTIVTVSPTPLPDGFPVDRQIELTHNEGKKSAAGR</sequence>